<dbReference type="PANTHER" id="PTHR11839">
    <property type="entry name" value="UDP/ADP-SUGAR PYROPHOSPHATASE"/>
    <property type="match status" value="1"/>
</dbReference>
<reference evidence="4 5" key="1">
    <citation type="journal article" date="2016" name="Nat. Commun.">
        <title>Thousands of microbial genomes shed light on interconnected biogeochemical processes in an aquifer system.</title>
        <authorList>
            <person name="Anantharaman K."/>
            <person name="Brown C.T."/>
            <person name="Hug L.A."/>
            <person name="Sharon I."/>
            <person name="Castelle C.J."/>
            <person name="Probst A.J."/>
            <person name="Thomas B.C."/>
            <person name="Singh A."/>
            <person name="Wilkins M.J."/>
            <person name="Karaoz U."/>
            <person name="Brodie E.L."/>
            <person name="Williams K.H."/>
            <person name="Hubbard S.S."/>
            <person name="Banfield J.F."/>
        </authorList>
    </citation>
    <scope>NUCLEOTIDE SEQUENCE [LARGE SCALE GENOMIC DNA]</scope>
</reference>
<proteinExistence type="predicted"/>
<comment type="caution">
    <text evidence="4">The sequence shown here is derived from an EMBL/GenBank/DDBJ whole genome shotgun (WGS) entry which is preliminary data.</text>
</comment>
<evidence type="ECO:0000259" key="3">
    <source>
        <dbReference type="PROSITE" id="PS51462"/>
    </source>
</evidence>
<dbReference type="PROSITE" id="PS00893">
    <property type="entry name" value="NUDIX_BOX"/>
    <property type="match status" value="1"/>
</dbReference>
<evidence type="ECO:0000256" key="2">
    <source>
        <dbReference type="ARBA" id="ARBA00022801"/>
    </source>
</evidence>
<dbReference type="Proteomes" id="UP000176634">
    <property type="component" value="Unassembled WGS sequence"/>
</dbReference>
<protein>
    <recommendedName>
        <fullName evidence="3">Nudix hydrolase domain-containing protein</fullName>
    </recommendedName>
</protein>
<dbReference type="EMBL" id="MFRA01000001">
    <property type="protein sequence ID" value="OGH93242.1"/>
    <property type="molecule type" value="Genomic_DNA"/>
</dbReference>
<gene>
    <name evidence="4" type="ORF">A2563_01385</name>
</gene>
<comment type="cofactor">
    <cofactor evidence="1">
        <name>Mg(2+)</name>
        <dbReference type="ChEBI" id="CHEBI:18420"/>
    </cofactor>
</comment>
<dbReference type="PROSITE" id="PS51462">
    <property type="entry name" value="NUDIX"/>
    <property type="match status" value="1"/>
</dbReference>
<accession>A0A1F6PAQ1</accession>
<keyword evidence="2" id="KW-0378">Hydrolase</keyword>
<organism evidence="4 5">
    <name type="scientific">Candidatus Magasanikbacteria bacterium RIFOXYD1_FULL_40_23</name>
    <dbReference type="NCBI Taxonomy" id="1798705"/>
    <lineage>
        <taxon>Bacteria</taxon>
        <taxon>Candidatus Magasanikiibacteriota</taxon>
    </lineage>
</organism>
<dbReference type="InterPro" id="IPR015797">
    <property type="entry name" value="NUDIX_hydrolase-like_dom_sf"/>
</dbReference>
<sequence>MSKFKKVSSEVRHKNPWWEYKCDKIIRADGSEGEYCYVETPGNVIIVPILDDGRVVLVRQFRYLDDKNSVEFPGGGMVKGETPAEAAKRELLEESGYATDNLISIGSFEPSVGVIKDLSHVFIANELARVQEPKSDAFESTEVFVRRIDEFEDMIKRGEIWNGQLLAAWTLARNLVVKNLGSEE</sequence>
<dbReference type="InterPro" id="IPR000086">
    <property type="entry name" value="NUDIX_hydrolase_dom"/>
</dbReference>
<dbReference type="SUPFAM" id="SSF55811">
    <property type="entry name" value="Nudix"/>
    <property type="match status" value="1"/>
</dbReference>
<dbReference type="GO" id="GO:0016787">
    <property type="term" value="F:hydrolase activity"/>
    <property type="evidence" value="ECO:0007669"/>
    <property type="project" value="UniProtKB-KW"/>
</dbReference>
<dbReference type="STRING" id="1798705.A2563_01385"/>
<evidence type="ECO:0000313" key="5">
    <source>
        <dbReference type="Proteomes" id="UP000176634"/>
    </source>
</evidence>
<dbReference type="PANTHER" id="PTHR11839:SF18">
    <property type="entry name" value="NUDIX HYDROLASE DOMAIN-CONTAINING PROTEIN"/>
    <property type="match status" value="1"/>
</dbReference>
<dbReference type="InterPro" id="IPR020084">
    <property type="entry name" value="NUDIX_hydrolase_CS"/>
</dbReference>
<name>A0A1F6PAQ1_9BACT</name>
<dbReference type="Gene3D" id="3.90.79.10">
    <property type="entry name" value="Nucleoside Triphosphate Pyrophosphohydrolase"/>
    <property type="match status" value="1"/>
</dbReference>
<dbReference type="Pfam" id="PF00293">
    <property type="entry name" value="NUDIX"/>
    <property type="match status" value="1"/>
</dbReference>
<evidence type="ECO:0000313" key="4">
    <source>
        <dbReference type="EMBL" id="OGH93242.1"/>
    </source>
</evidence>
<feature type="domain" description="Nudix hydrolase" evidence="3">
    <location>
        <begin position="36"/>
        <end position="168"/>
    </location>
</feature>
<dbReference type="GO" id="GO:0019693">
    <property type="term" value="P:ribose phosphate metabolic process"/>
    <property type="evidence" value="ECO:0007669"/>
    <property type="project" value="TreeGrafter"/>
</dbReference>
<evidence type="ECO:0000256" key="1">
    <source>
        <dbReference type="ARBA" id="ARBA00001946"/>
    </source>
</evidence>
<dbReference type="GO" id="GO:0006753">
    <property type="term" value="P:nucleoside phosphate metabolic process"/>
    <property type="evidence" value="ECO:0007669"/>
    <property type="project" value="TreeGrafter"/>
</dbReference>
<dbReference type="AlphaFoldDB" id="A0A1F6PAQ1"/>